<gene>
    <name evidence="2" type="ORF">GPUH_LOCUS2430</name>
</gene>
<organism evidence="4">
    <name type="scientific">Gongylonema pulchrum</name>
    <dbReference type="NCBI Taxonomy" id="637853"/>
    <lineage>
        <taxon>Eukaryota</taxon>
        <taxon>Metazoa</taxon>
        <taxon>Ecdysozoa</taxon>
        <taxon>Nematoda</taxon>
        <taxon>Chromadorea</taxon>
        <taxon>Rhabditida</taxon>
        <taxon>Spirurina</taxon>
        <taxon>Spiruromorpha</taxon>
        <taxon>Spiruroidea</taxon>
        <taxon>Gongylonematidae</taxon>
        <taxon>Gongylonema</taxon>
    </lineage>
</organism>
<proteinExistence type="predicted"/>
<evidence type="ECO:0000313" key="4">
    <source>
        <dbReference type="WBParaSite" id="GPUH_0000243501-mRNA-1"/>
    </source>
</evidence>
<dbReference type="Proteomes" id="UP000271098">
    <property type="component" value="Unassembled WGS sequence"/>
</dbReference>
<dbReference type="WBParaSite" id="GPUH_0000243501-mRNA-1">
    <property type="protein sequence ID" value="GPUH_0000243501-mRNA-1"/>
    <property type="gene ID" value="GPUH_0000243501"/>
</dbReference>
<evidence type="ECO:0000313" key="2">
    <source>
        <dbReference type="EMBL" id="VDK34166.1"/>
    </source>
</evidence>
<keyword evidence="3" id="KW-1185">Reference proteome</keyword>
<feature type="region of interest" description="Disordered" evidence="1">
    <location>
        <begin position="1"/>
        <end position="42"/>
    </location>
</feature>
<evidence type="ECO:0000256" key="1">
    <source>
        <dbReference type="SAM" id="MobiDB-lite"/>
    </source>
</evidence>
<accession>A0A183D139</accession>
<protein>
    <submittedName>
        <fullName evidence="2 4">Uncharacterized protein</fullName>
    </submittedName>
</protein>
<feature type="compositionally biased region" description="Gly residues" evidence="1">
    <location>
        <begin position="22"/>
        <end position="31"/>
    </location>
</feature>
<dbReference type="AlphaFoldDB" id="A0A183D139"/>
<sequence>MPKEEVKENREQVAAASERDAGNGGAGGAGENDGFDECPDLTPEILKNIAEASLLRPAPQLGGRGFEKTQPPYDTVLICTWHHILTTALIAKTLVPQWSVGNQILNPAA</sequence>
<dbReference type="EMBL" id="UYRT01003641">
    <property type="protein sequence ID" value="VDK34166.1"/>
    <property type="molecule type" value="Genomic_DNA"/>
</dbReference>
<feature type="compositionally biased region" description="Basic and acidic residues" evidence="1">
    <location>
        <begin position="1"/>
        <end position="21"/>
    </location>
</feature>
<name>A0A183D139_9BILA</name>
<reference evidence="2 3" key="2">
    <citation type="submission" date="2018-11" db="EMBL/GenBank/DDBJ databases">
        <authorList>
            <consortium name="Pathogen Informatics"/>
        </authorList>
    </citation>
    <scope>NUCLEOTIDE SEQUENCE [LARGE SCALE GENOMIC DNA]</scope>
</reference>
<reference evidence="4" key="1">
    <citation type="submission" date="2016-06" db="UniProtKB">
        <authorList>
            <consortium name="WormBaseParasite"/>
        </authorList>
    </citation>
    <scope>IDENTIFICATION</scope>
</reference>
<evidence type="ECO:0000313" key="3">
    <source>
        <dbReference type="Proteomes" id="UP000271098"/>
    </source>
</evidence>